<dbReference type="AlphaFoldDB" id="A0A2V1E5S0"/>
<evidence type="ECO:0000256" key="2">
    <source>
        <dbReference type="ARBA" id="ARBA00022692"/>
    </source>
</evidence>
<evidence type="ECO:0000256" key="4">
    <source>
        <dbReference type="ARBA" id="ARBA00023136"/>
    </source>
</evidence>
<feature type="transmembrane region" description="Helical" evidence="6">
    <location>
        <begin position="453"/>
        <end position="475"/>
    </location>
</feature>
<dbReference type="Pfam" id="PF07690">
    <property type="entry name" value="MFS_1"/>
    <property type="match status" value="1"/>
</dbReference>
<dbReference type="Proteomes" id="UP000244855">
    <property type="component" value="Unassembled WGS sequence"/>
</dbReference>
<feature type="transmembrane region" description="Helical" evidence="6">
    <location>
        <begin position="201"/>
        <end position="224"/>
    </location>
</feature>
<gene>
    <name evidence="7" type="ORF">DM02DRAFT_716017</name>
</gene>
<dbReference type="FunFam" id="1.20.1250.20:FF:000318">
    <property type="entry name" value="MFS multidrug transporter, putative"/>
    <property type="match status" value="1"/>
</dbReference>
<dbReference type="InterPro" id="IPR011701">
    <property type="entry name" value="MFS"/>
</dbReference>
<dbReference type="OrthoDB" id="2585655at2759"/>
<dbReference type="STRING" id="97972.A0A2V1E5S0"/>
<feature type="compositionally biased region" description="Polar residues" evidence="5">
    <location>
        <begin position="10"/>
        <end position="27"/>
    </location>
</feature>
<organism evidence="7 8">
    <name type="scientific">Periconia macrospinosa</name>
    <dbReference type="NCBI Taxonomy" id="97972"/>
    <lineage>
        <taxon>Eukaryota</taxon>
        <taxon>Fungi</taxon>
        <taxon>Dikarya</taxon>
        <taxon>Ascomycota</taxon>
        <taxon>Pezizomycotina</taxon>
        <taxon>Dothideomycetes</taxon>
        <taxon>Pleosporomycetidae</taxon>
        <taxon>Pleosporales</taxon>
        <taxon>Massarineae</taxon>
        <taxon>Periconiaceae</taxon>
        <taxon>Periconia</taxon>
    </lineage>
</organism>
<dbReference type="SUPFAM" id="SSF103473">
    <property type="entry name" value="MFS general substrate transporter"/>
    <property type="match status" value="1"/>
</dbReference>
<evidence type="ECO:0000256" key="6">
    <source>
        <dbReference type="SAM" id="Phobius"/>
    </source>
</evidence>
<keyword evidence="4 6" id="KW-0472">Membrane</keyword>
<keyword evidence="2 6" id="KW-0812">Transmembrane</keyword>
<keyword evidence="8" id="KW-1185">Reference proteome</keyword>
<dbReference type="GO" id="GO:0005886">
    <property type="term" value="C:plasma membrane"/>
    <property type="evidence" value="ECO:0007669"/>
    <property type="project" value="TreeGrafter"/>
</dbReference>
<proteinExistence type="predicted"/>
<comment type="subcellular location">
    <subcellularLocation>
        <location evidence="1">Membrane</location>
        <topology evidence="1">Multi-pass membrane protein</topology>
    </subcellularLocation>
</comment>
<feature type="region of interest" description="Disordered" evidence="5">
    <location>
        <begin position="1"/>
        <end position="27"/>
    </location>
</feature>
<feature type="transmembrane region" description="Helical" evidence="6">
    <location>
        <begin position="487"/>
        <end position="508"/>
    </location>
</feature>
<dbReference type="Gene3D" id="1.20.1250.20">
    <property type="entry name" value="MFS general substrate transporter like domains"/>
    <property type="match status" value="1"/>
</dbReference>
<protein>
    <submittedName>
        <fullName evidence="7">MFS general substrate transporter</fullName>
    </submittedName>
</protein>
<evidence type="ECO:0000256" key="3">
    <source>
        <dbReference type="ARBA" id="ARBA00022989"/>
    </source>
</evidence>
<feature type="transmembrane region" description="Helical" evidence="6">
    <location>
        <begin position="230"/>
        <end position="249"/>
    </location>
</feature>
<evidence type="ECO:0000256" key="1">
    <source>
        <dbReference type="ARBA" id="ARBA00004141"/>
    </source>
</evidence>
<keyword evidence="3 6" id="KW-1133">Transmembrane helix</keyword>
<feature type="transmembrane region" description="Helical" evidence="6">
    <location>
        <begin position="390"/>
        <end position="409"/>
    </location>
</feature>
<sequence>MSEEEKSISQHDNGNGTDLEQVGTHSTQPLSAEITNLSEEHRKYLLEKHGTLDLDPVPSMTDADPFNWPRWRKIINLLLVGFHALMATFTSASIIPAFGEMAKDLNTTIQRVSYLTTLQIAIIGCAPFLWRPLSARYGRRPIFIVSLIGSLCFNLGCAKARSYSALAACSAFTCFFICPAAAIGSAVVVETFFKNERAKCMGVWTVMFTLGVPTAPLIFGFVSYRIGYQWTYWILAMTNGVQLLLYLFLGLETRFIRQRHVPPATLPTFKQTCLHFHRIDPTPLTALTFLSPFRLATYPCVLIPAISYSMSYLFASTLVIIEIPQLFIPKFHFNQQQLGLQFISVIVGALIGDQLGGRLSDFWMAQARARRAHAPTPTTPTRTIAPEYRLWLAYPGYLFCIIGVTVFLVRTEQAAPNKWNITPIIGVAIASVGKQMITTVLITYAVDCYPDEAAGIGVFMTFVRQIWNFLGPFWFPQMFDGVGLKGSVGIAVGLIVGVSILPTGWVHWRGGSWRRGREGRGEMERRG</sequence>
<evidence type="ECO:0000313" key="7">
    <source>
        <dbReference type="EMBL" id="PVI05024.1"/>
    </source>
</evidence>
<dbReference type="InterPro" id="IPR036259">
    <property type="entry name" value="MFS_trans_sf"/>
</dbReference>
<dbReference type="EMBL" id="KZ805317">
    <property type="protein sequence ID" value="PVI05024.1"/>
    <property type="molecule type" value="Genomic_DNA"/>
</dbReference>
<feature type="transmembrane region" description="Helical" evidence="6">
    <location>
        <begin position="421"/>
        <end position="446"/>
    </location>
</feature>
<feature type="transmembrane region" description="Helical" evidence="6">
    <location>
        <begin position="142"/>
        <end position="158"/>
    </location>
</feature>
<evidence type="ECO:0000313" key="8">
    <source>
        <dbReference type="Proteomes" id="UP000244855"/>
    </source>
</evidence>
<accession>A0A2V1E5S0</accession>
<feature type="transmembrane region" description="Helical" evidence="6">
    <location>
        <begin position="111"/>
        <end position="130"/>
    </location>
</feature>
<dbReference type="PANTHER" id="PTHR23502:SF2">
    <property type="entry name" value="TRANSPORTER, PUTATIVE (AFU_ORTHOLOGUE AFUA_2G08910)-RELATED"/>
    <property type="match status" value="1"/>
</dbReference>
<dbReference type="PANTHER" id="PTHR23502">
    <property type="entry name" value="MAJOR FACILITATOR SUPERFAMILY"/>
    <property type="match status" value="1"/>
</dbReference>
<feature type="transmembrane region" description="Helical" evidence="6">
    <location>
        <begin position="77"/>
        <end position="99"/>
    </location>
</feature>
<reference evidence="7 8" key="1">
    <citation type="journal article" date="2018" name="Sci. Rep.">
        <title>Comparative genomics provides insights into the lifestyle and reveals functional heterogeneity of dark septate endophytic fungi.</title>
        <authorList>
            <person name="Knapp D.G."/>
            <person name="Nemeth J.B."/>
            <person name="Barry K."/>
            <person name="Hainaut M."/>
            <person name="Henrissat B."/>
            <person name="Johnson J."/>
            <person name="Kuo A."/>
            <person name="Lim J.H.P."/>
            <person name="Lipzen A."/>
            <person name="Nolan M."/>
            <person name="Ohm R.A."/>
            <person name="Tamas L."/>
            <person name="Grigoriev I.V."/>
            <person name="Spatafora J.W."/>
            <person name="Nagy L.G."/>
            <person name="Kovacs G.M."/>
        </authorList>
    </citation>
    <scope>NUCLEOTIDE SEQUENCE [LARGE SCALE GENOMIC DNA]</scope>
    <source>
        <strain evidence="7 8">DSE2036</strain>
    </source>
</reference>
<feature type="transmembrane region" description="Helical" evidence="6">
    <location>
        <begin position="164"/>
        <end position="189"/>
    </location>
</feature>
<evidence type="ECO:0000256" key="5">
    <source>
        <dbReference type="SAM" id="MobiDB-lite"/>
    </source>
</evidence>
<dbReference type="GO" id="GO:0022857">
    <property type="term" value="F:transmembrane transporter activity"/>
    <property type="evidence" value="ECO:0007669"/>
    <property type="project" value="InterPro"/>
</dbReference>
<name>A0A2V1E5S0_9PLEO</name>